<dbReference type="InterPro" id="IPR008775">
    <property type="entry name" value="Phytyl_CoA_dOase-like"/>
</dbReference>
<gene>
    <name evidence="1" type="ORF">FKG95_11830</name>
</gene>
<name>A0A545TUI6_9PROT</name>
<dbReference type="Proteomes" id="UP000315252">
    <property type="component" value="Unassembled WGS sequence"/>
</dbReference>
<organism evidence="1 2">
    <name type="scientific">Denitrobaculum tricleocarpae</name>
    <dbReference type="NCBI Taxonomy" id="2591009"/>
    <lineage>
        <taxon>Bacteria</taxon>
        <taxon>Pseudomonadati</taxon>
        <taxon>Pseudomonadota</taxon>
        <taxon>Alphaproteobacteria</taxon>
        <taxon>Rhodospirillales</taxon>
        <taxon>Rhodospirillaceae</taxon>
        <taxon>Denitrobaculum</taxon>
    </lineage>
</organism>
<comment type="caution">
    <text evidence="1">The sequence shown here is derived from an EMBL/GenBank/DDBJ whole genome shotgun (WGS) entry which is preliminary data.</text>
</comment>
<keyword evidence="1" id="KW-0560">Oxidoreductase</keyword>
<dbReference type="Gene3D" id="2.60.120.620">
    <property type="entry name" value="q2cbj1_9rhob like domain"/>
    <property type="match status" value="1"/>
</dbReference>
<evidence type="ECO:0000313" key="1">
    <source>
        <dbReference type="EMBL" id="TQV80831.1"/>
    </source>
</evidence>
<reference evidence="1 2" key="1">
    <citation type="submission" date="2019-06" db="EMBL/GenBank/DDBJ databases">
        <title>Whole genome sequence for Rhodospirillaceae sp. R148.</title>
        <authorList>
            <person name="Wang G."/>
        </authorList>
    </citation>
    <scope>NUCLEOTIDE SEQUENCE [LARGE SCALE GENOMIC DNA]</scope>
    <source>
        <strain evidence="1 2">R148</strain>
    </source>
</reference>
<dbReference type="GO" id="GO:0016706">
    <property type="term" value="F:2-oxoglutarate-dependent dioxygenase activity"/>
    <property type="evidence" value="ECO:0007669"/>
    <property type="project" value="UniProtKB-ARBA"/>
</dbReference>
<dbReference type="AlphaFoldDB" id="A0A545TUI6"/>
<dbReference type="RefSeq" id="WP_142896545.1">
    <property type="nucleotide sequence ID" value="NZ_ML660054.1"/>
</dbReference>
<dbReference type="SUPFAM" id="SSF51197">
    <property type="entry name" value="Clavaminate synthase-like"/>
    <property type="match status" value="1"/>
</dbReference>
<evidence type="ECO:0000313" key="2">
    <source>
        <dbReference type="Proteomes" id="UP000315252"/>
    </source>
</evidence>
<dbReference type="Pfam" id="PF05721">
    <property type="entry name" value="PhyH"/>
    <property type="match status" value="1"/>
</dbReference>
<accession>A0A545TUI6</accession>
<protein>
    <submittedName>
        <fullName evidence="1">Phytanoyl-CoA dioxygenase family protein</fullName>
    </submittedName>
</protein>
<keyword evidence="2" id="KW-1185">Reference proteome</keyword>
<sequence length="260" mass="28783">MLETLRRDGVSVHEGFVSCDLLDGLREEFERILKMPDDGIVHIEHQPGRAFRIALDDPGLRTGKLQNSSLASVFFNETLEKLASAYLPGSDFCNAVIGTKEFQAMPLSDIHFDTHRSLKFMIYLDDTTAANGAFCYVKGSQRQNTSYRKRFAQLGGVPELIPNALPEEHRAHATSIEAVAGTLIVFDTDGFHAGGVLQPGTTRRVLRAQCKASASGSWKVMKLLPYRIRYSDFNPAMLFSRIAAPSYRATKGTSRAQPVD</sequence>
<dbReference type="OrthoDB" id="547161at2"/>
<keyword evidence="1" id="KW-0223">Dioxygenase</keyword>
<proteinExistence type="predicted"/>
<dbReference type="EMBL" id="VHSH01000003">
    <property type="protein sequence ID" value="TQV80831.1"/>
    <property type="molecule type" value="Genomic_DNA"/>
</dbReference>